<dbReference type="Proteomes" id="UP000264006">
    <property type="component" value="Chromosome"/>
</dbReference>
<dbReference type="GO" id="GO:0016651">
    <property type="term" value="F:oxidoreductase activity, acting on NAD(P)H"/>
    <property type="evidence" value="ECO:0007669"/>
    <property type="project" value="TreeGrafter"/>
</dbReference>
<dbReference type="PANTHER" id="PTHR48106">
    <property type="entry name" value="QUINONE OXIDOREDUCTASE PIG3-RELATED"/>
    <property type="match status" value="1"/>
</dbReference>
<dbReference type="InterPro" id="IPR013149">
    <property type="entry name" value="ADH-like_C"/>
</dbReference>
<dbReference type="InterPro" id="IPR011032">
    <property type="entry name" value="GroES-like_sf"/>
</dbReference>
<gene>
    <name evidence="4" type="ORF">DVS28_a3155</name>
</gene>
<protein>
    <submittedName>
        <fullName evidence="4">Quinone oxidoreductase</fullName>
    </submittedName>
</protein>
<keyword evidence="2" id="KW-0560">Oxidoreductase</keyword>
<dbReference type="NCBIfam" id="TIGR02824">
    <property type="entry name" value="quinone_pig3"/>
    <property type="match status" value="1"/>
</dbReference>
<dbReference type="SMART" id="SM00829">
    <property type="entry name" value="PKS_ER"/>
    <property type="match status" value="1"/>
</dbReference>
<organism evidence="4 5">
    <name type="scientific">Euzebya pacifica</name>
    <dbReference type="NCBI Taxonomy" id="1608957"/>
    <lineage>
        <taxon>Bacteria</taxon>
        <taxon>Bacillati</taxon>
        <taxon>Actinomycetota</taxon>
        <taxon>Nitriliruptoria</taxon>
        <taxon>Euzebyales</taxon>
    </lineage>
</organism>
<dbReference type="SUPFAM" id="SSF50129">
    <property type="entry name" value="GroES-like"/>
    <property type="match status" value="1"/>
</dbReference>
<accession>A0A346Y034</accession>
<dbReference type="RefSeq" id="WP_114592264.1">
    <property type="nucleotide sequence ID" value="NZ_CP031165.1"/>
</dbReference>
<evidence type="ECO:0000256" key="1">
    <source>
        <dbReference type="ARBA" id="ARBA00022857"/>
    </source>
</evidence>
<dbReference type="KEGG" id="euz:DVS28_a3155"/>
<evidence type="ECO:0000256" key="2">
    <source>
        <dbReference type="ARBA" id="ARBA00023002"/>
    </source>
</evidence>
<dbReference type="InterPro" id="IPR036291">
    <property type="entry name" value="NAD(P)-bd_dom_sf"/>
</dbReference>
<evidence type="ECO:0000259" key="3">
    <source>
        <dbReference type="SMART" id="SM00829"/>
    </source>
</evidence>
<evidence type="ECO:0000313" key="5">
    <source>
        <dbReference type="Proteomes" id="UP000264006"/>
    </source>
</evidence>
<dbReference type="CDD" id="cd05276">
    <property type="entry name" value="p53_inducible_oxidoreductase"/>
    <property type="match status" value="1"/>
</dbReference>
<reference evidence="4 5" key="1">
    <citation type="submission" date="2018-09" db="EMBL/GenBank/DDBJ databases">
        <title>Complete genome sequence of Euzebya sp. DY32-46 isolated from seawater of Pacific Ocean.</title>
        <authorList>
            <person name="Xu L."/>
            <person name="Wu Y.-H."/>
            <person name="Xu X.-W."/>
        </authorList>
    </citation>
    <scope>NUCLEOTIDE SEQUENCE [LARGE SCALE GENOMIC DNA]</scope>
    <source>
        <strain evidence="4 5">DY32-46</strain>
    </source>
</reference>
<dbReference type="InterPro" id="IPR020843">
    <property type="entry name" value="ER"/>
</dbReference>
<evidence type="ECO:0000313" key="4">
    <source>
        <dbReference type="EMBL" id="AXV07831.1"/>
    </source>
</evidence>
<dbReference type="AlphaFoldDB" id="A0A346Y034"/>
<dbReference type="PANTHER" id="PTHR48106:SF8">
    <property type="entry name" value="OS02G0805600 PROTEIN"/>
    <property type="match status" value="1"/>
</dbReference>
<dbReference type="InterPro" id="IPR013154">
    <property type="entry name" value="ADH-like_N"/>
</dbReference>
<keyword evidence="5" id="KW-1185">Reference proteome</keyword>
<sequence>MRAVIAPSPGGVEALELVELPDPEPGPEDLLVEVAATAVNRADILQRRGMYPPPPGAPDTLGLELSGRVVGMGADVTGWQEGDEVCAVVGGGGYASMAVVPARTAMPLPPGLDVVSAAAVPEVYATAYDNVFLRAGLTAGETVLLHGGSSGVGTAGILLATRAGADVVVTVGTEEKAAACRELGADLAIDYKAVDSFADAIREARDGRGVDVVLDIIGGPYLKQNLSVLEPDGRMVTIGLMGGAKAEINLGLVLSKRLSVMGSTLRARSVDAKAALAERLVADVWPGFADGTLRPIIHSRHALADVAAAHEELESSTHIGKILLVV</sequence>
<feature type="domain" description="Enoyl reductase (ER)" evidence="3">
    <location>
        <begin position="10"/>
        <end position="324"/>
    </location>
</feature>
<name>A0A346Y034_9ACTN</name>
<dbReference type="GO" id="GO:0070402">
    <property type="term" value="F:NADPH binding"/>
    <property type="evidence" value="ECO:0007669"/>
    <property type="project" value="TreeGrafter"/>
</dbReference>
<dbReference type="EMBL" id="CP031165">
    <property type="protein sequence ID" value="AXV07831.1"/>
    <property type="molecule type" value="Genomic_DNA"/>
</dbReference>
<dbReference type="Gene3D" id="3.40.50.720">
    <property type="entry name" value="NAD(P)-binding Rossmann-like Domain"/>
    <property type="match status" value="1"/>
</dbReference>
<keyword evidence="1" id="KW-0521">NADP</keyword>
<dbReference type="Gene3D" id="3.90.180.10">
    <property type="entry name" value="Medium-chain alcohol dehydrogenases, catalytic domain"/>
    <property type="match status" value="1"/>
</dbReference>
<dbReference type="Pfam" id="PF08240">
    <property type="entry name" value="ADH_N"/>
    <property type="match status" value="1"/>
</dbReference>
<dbReference type="Pfam" id="PF00107">
    <property type="entry name" value="ADH_zinc_N"/>
    <property type="match status" value="1"/>
</dbReference>
<proteinExistence type="predicted"/>
<dbReference type="OrthoDB" id="9780520at2"/>
<dbReference type="InterPro" id="IPR014189">
    <property type="entry name" value="Quinone_OxRdtase_PIG3"/>
</dbReference>
<dbReference type="SUPFAM" id="SSF51735">
    <property type="entry name" value="NAD(P)-binding Rossmann-fold domains"/>
    <property type="match status" value="1"/>
</dbReference>